<protein>
    <submittedName>
        <fullName evidence="1">Uncharacterized protein</fullName>
    </submittedName>
</protein>
<comment type="caution">
    <text evidence="1">The sequence shown here is derived from an EMBL/GenBank/DDBJ whole genome shotgun (WGS) entry which is preliminary data.</text>
</comment>
<accession>A0AAV7TXL6</accession>
<dbReference type="Proteomes" id="UP001066276">
    <property type="component" value="Chromosome 3_2"/>
</dbReference>
<organism evidence="1 2">
    <name type="scientific">Pleurodeles waltl</name>
    <name type="common">Iberian ribbed newt</name>
    <dbReference type="NCBI Taxonomy" id="8319"/>
    <lineage>
        <taxon>Eukaryota</taxon>
        <taxon>Metazoa</taxon>
        <taxon>Chordata</taxon>
        <taxon>Craniata</taxon>
        <taxon>Vertebrata</taxon>
        <taxon>Euteleostomi</taxon>
        <taxon>Amphibia</taxon>
        <taxon>Batrachia</taxon>
        <taxon>Caudata</taxon>
        <taxon>Salamandroidea</taxon>
        <taxon>Salamandridae</taxon>
        <taxon>Pleurodelinae</taxon>
        <taxon>Pleurodeles</taxon>
    </lineage>
</organism>
<proteinExistence type="predicted"/>
<sequence length="128" mass="14143">MDGGRVMCTNEGRAMIRFLERRAVQGYNTQDRGPGVEGRAMIQSLEQRVVHYTIPRTRGPGGGLCNDTVSRTEGCALIRFPGLRAVQYTISGTEGRAMIRSLGMRARDGGQYNDTIPRTEVPAWKALK</sequence>
<reference evidence="1" key="1">
    <citation type="journal article" date="2022" name="bioRxiv">
        <title>Sequencing and chromosome-scale assembly of the giantPleurodeles waltlgenome.</title>
        <authorList>
            <person name="Brown T."/>
            <person name="Elewa A."/>
            <person name="Iarovenko S."/>
            <person name="Subramanian E."/>
            <person name="Araus A.J."/>
            <person name="Petzold A."/>
            <person name="Susuki M."/>
            <person name="Suzuki K.-i.T."/>
            <person name="Hayashi T."/>
            <person name="Toyoda A."/>
            <person name="Oliveira C."/>
            <person name="Osipova E."/>
            <person name="Leigh N.D."/>
            <person name="Simon A."/>
            <person name="Yun M.H."/>
        </authorList>
    </citation>
    <scope>NUCLEOTIDE SEQUENCE</scope>
    <source>
        <strain evidence="1">20211129_DDA</strain>
        <tissue evidence="1">Liver</tissue>
    </source>
</reference>
<dbReference type="AlphaFoldDB" id="A0AAV7TXL6"/>
<name>A0AAV7TXL6_PLEWA</name>
<evidence type="ECO:0000313" key="1">
    <source>
        <dbReference type="EMBL" id="KAJ1181417.1"/>
    </source>
</evidence>
<evidence type="ECO:0000313" key="2">
    <source>
        <dbReference type="Proteomes" id="UP001066276"/>
    </source>
</evidence>
<gene>
    <name evidence="1" type="ORF">NDU88_006624</name>
</gene>
<keyword evidence="2" id="KW-1185">Reference proteome</keyword>
<dbReference type="EMBL" id="JANPWB010000006">
    <property type="protein sequence ID" value="KAJ1181417.1"/>
    <property type="molecule type" value="Genomic_DNA"/>
</dbReference>